<evidence type="ECO:0000313" key="2">
    <source>
        <dbReference type="EMBL" id="RXH93460.1"/>
    </source>
</evidence>
<dbReference type="AlphaFoldDB" id="A0A498JD59"/>
<comment type="caution">
    <text evidence="2">The sequence shown here is derived from an EMBL/GenBank/DDBJ whole genome shotgun (WGS) entry which is preliminary data.</text>
</comment>
<name>A0A498JD59_MALDO</name>
<keyword evidence="3" id="KW-1185">Reference proteome</keyword>
<dbReference type="Proteomes" id="UP000290289">
    <property type="component" value="Chromosome 7"/>
</dbReference>
<accession>A0A498JD59</accession>
<dbReference type="EMBL" id="RDQH01000333">
    <property type="protein sequence ID" value="RXH93460.1"/>
    <property type="molecule type" value="Genomic_DNA"/>
</dbReference>
<evidence type="ECO:0000313" key="3">
    <source>
        <dbReference type="Proteomes" id="UP000290289"/>
    </source>
</evidence>
<feature type="region of interest" description="Disordered" evidence="1">
    <location>
        <begin position="1"/>
        <end position="39"/>
    </location>
</feature>
<gene>
    <name evidence="2" type="ORF">DVH24_014036</name>
</gene>
<sequence length="149" mass="16299">MADRQCHGVRIGTKSPTSHSSIASNITTTNSTTNPLAQRPRQLVNVGRRSIDNQYILTIVADDRLGYVLPSNNGCVSAPQGRVLPAWANPGRTEQYPVNLVSVETTTEESTSSIIISEEPSTYQAQIRPKGLSLPQISHEICIMLPLRF</sequence>
<organism evidence="2 3">
    <name type="scientific">Malus domestica</name>
    <name type="common">Apple</name>
    <name type="synonym">Pyrus malus</name>
    <dbReference type="NCBI Taxonomy" id="3750"/>
    <lineage>
        <taxon>Eukaryota</taxon>
        <taxon>Viridiplantae</taxon>
        <taxon>Streptophyta</taxon>
        <taxon>Embryophyta</taxon>
        <taxon>Tracheophyta</taxon>
        <taxon>Spermatophyta</taxon>
        <taxon>Magnoliopsida</taxon>
        <taxon>eudicotyledons</taxon>
        <taxon>Gunneridae</taxon>
        <taxon>Pentapetalae</taxon>
        <taxon>rosids</taxon>
        <taxon>fabids</taxon>
        <taxon>Rosales</taxon>
        <taxon>Rosaceae</taxon>
        <taxon>Amygdaloideae</taxon>
        <taxon>Maleae</taxon>
        <taxon>Malus</taxon>
    </lineage>
</organism>
<feature type="compositionally biased region" description="Low complexity" evidence="1">
    <location>
        <begin position="17"/>
        <end position="34"/>
    </location>
</feature>
<protein>
    <submittedName>
        <fullName evidence="2">Uncharacterized protein</fullName>
    </submittedName>
</protein>
<evidence type="ECO:0000256" key="1">
    <source>
        <dbReference type="SAM" id="MobiDB-lite"/>
    </source>
</evidence>
<reference evidence="2 3" key="1">
    <citation type="submission" date="2018-10" db="EMBL/GenBank/DDBJ databases">
        <title>A high-quality apple genome assembly.</title>
        <authorList>
            <person name="Hu J."/>
        </authorList>
    </citation>
    <scope>NUCLEOTIDE SEQUENCE [LARGE SCALE GENOMIC DNA]</scope>
    <source>
        <strain evidence="3">cv. HFTH1</strain>
        <tissue evidence="2">Young leaf</tissue>
    </source>
</reference>
<proteinExistence type="predicted"/>